<evidence type="ECO:0008006" key="4">
    <source>
        <dbReference type="Google" id="ProtNLM"/>
    </source>
</evidence>
<comment type="caution">
    <text evidence="2">The sequence shown here is derived from an EMBL/GenBank/DDBJ whole genome shotgun (WGS) entry which is preliminary data.</text>
</comment>
<proteinExistence type="predicted"/>
<accession>A0A2R6C5B2</accession>
<evidence type="ECO:0000313" key="2">
    <source>
        <dbReference type="EMBL" id="PSO05916.1"/>
    </source>
</evidence>
<keyword evidence="1" id="KW-0812">Transmembrane</keyword>
<name>A0A2R6C5B2_9ARCH</name>
<dbReference type="EMBL" id="NEXO01000004">
    <property type="protein sequence ID" value="PSO05916.1"/>
    <property type="molecule type" value="Genomic_DNA"/>
</dbReference>
<reference evidence="2 3" key="1">
    <citation type="submission" date="2017-04" db="EMBL/GenBank/DDBJ databases">
        <title>Novel microbial lineages endemic to geothermal iron-oxide mats fill important gaps in the evolutionary history of Archaea.</title>
        <authorList>
            <person name="Jay Z.J."/>
            <person name="Beam J.P."/>
            <person name="Dlakic M."/>
            <person name="Rusch D.B."/>
            <person name="Kozubal M.A."/>
            <person name="Inskeep W.P."/>
        </authorList>
    </citation>
    <scope>NUCLEOTIDE SEQUENCE [LARGE SCALE GENOMIC DNA]</scope>
    <source>
        <strain evidence="2">ECH_B_SAG-G16</strain>
    </source>
</reference>
<feature type="transmembrane region" description="Helical" evidence="1">
    <location>
        <begin position="20"/>
        <end position="40"/>
    </location>
</feature>
<dbReference type="AlphaFoldDB" id="A0A2R6C5B2"/>
<protein>
    <recommendedName>
        <fullName evidence="4">DoxX family protein</fullName>
    </recommendedName>
</protein>
<sequence length="86" mass="9084">MHGLCPGSAFGLVTVNPAFFVYLVGTLEVVLAISLILGLARKLAYIGGMAFSLLIWSVPEGFGGPYGPSSTDIGTWSFTLLCSCFY</sequence>
<keyword evidence="1" id="KW-0472">Membrane</keyword>
<dbReference type="Proteomes" id="UP000241886">
    <property type="component" value="Unassembled WGS sequence"/>
</dbReference>
<organism evidence="2 3">
    <name type="scientific">Candidatus Marsarchaeota G2 archaeon ECH_B_SAG-G16</name>
    <dbReference type="NCBI Taxonomy" id="1978167"/>
    <lineage>
        <taxon>Archaea</taxon>
        <taxon>Candidatus Marsarchaeota</taxon>
        <taxon>Candidatus Marsarchaeota group 2</taxon>
    </lineage>
</organism>
<gene>
    <name evidence="2" type="ORF">B9Q13_00235</name>
</gene>
<keyword evidence="1" id="KW-1133">Transmembrane helix</keyword>
<evidence type="ECO:0000313" key="3">
    <source>
        <dbReference type="Proteomes" id="UP000241886"/>
    </source>
</evidence>
<evidence type="ECO:0000256" key="1">
    <source>
        <dbReference type="SAM" id="Phobius"/>
    </source>
</evidence>